<gene>
    <name evidence="1" type="ORF">GGR12_001310</name>
</gene>
<evidence type="ECO:0000313" key="2">
    <source>
        <dbReference type="Proteomes" id="UP000529946"/>
    </source>
</evidence>
<proteinExistence type="predicted"/>
<dbReference type="Proteomes" id="UP000529946">
    <property type="component" value="Unassembled WGS sequence"/>
</dbReference>
<accession>A0A7W6JE36</accession>
<sequence>MFAYLIALAASVALGGQILNESAWTWTLYEDAPIVLANEVPDTANLRSTLECAPGSSVALLTLYGSDTPAGVARITAGTVSALAEVEPARAGTTKMAVRTDHPVFAAFAVDGKLTITVGEQRRAIEVPAAHLAKLRRFAELCSG</sequence>
<evidence type="ECO:0000313" key="1">
    <source>
        <dbReference type="EMBL" id="MBB4082471.1"/>
    </source>
</evidence>
<dbReference type="EMBL" id="JACIDM010000001">
    <property type="protein sequence ID" value="MBB4082471.1"/>
    <property type="molecule type" value="Genomic_DNA"/>
</dbReference>
<dbReference type="RefSeq" id="WP_183203546.1">
    <property type="nucleotide sequence ID" value="NZ_BAAAER010000011.1"/>
</dbReference>
<dbReference type="AlphaFoldDB" id="A0A7W6JE36"/>
<reference evidence="1 2" key="1">
    <citation type="submission" date="2020-08" db="EMBL/GenBank/DDBJ databases">
        <title>Genomic Encyclopedia of Type Strains, Phase IV (KMG-IV): sequencing the most valuable type-strain genomes for metagenomic binning, comparative biology and taxonomic classification.</title>
        <authorList>
            <person name="Goeker M."/>
        </authorList>
    </citation>
    <scope>NUCLEOTIDE SEQUENCE [LARGE SCALE GENOMIC DNA]</scope>
    <source>
        <strain evidence="1 2">DSM 23960</strain>
    </source>
</reference>
<comment type="caution">
    <text evidence="1">The sequence shown here is derived from an EMBL/GenBank/DDBJ whole genome shotgun (WGS) entry which is preliminary data.</text>
</comment>
<organism evidence="1 2">
    <name type="scientific">Brevundimonas lenta</name>
    <dbReference type="NCBI Taxonomy" id="424796"/>
    <lineage>
        <taxon>Bacteria</taxon>
        <taxon>Pseudomonadati</taxon>
        <taxon>Pseudomonadota</taxon>
        <taxon>Alphaproteobacteria</taxon>
        <taxon>Caulobacterales</taxon>
        <taxon>Caulobacteraceae</taxon>
        <taxon>Brevundimonas</taxon>
    </lineage>
</organism>
<keyword evidence="2" id="KW-1185">Reference proteome</keyword>
<name>A0A7W6JE36_9CAUL</name>
<protein>
    <submittedName>
        <fullName evidence="1">Uncharacterized protein</fullName>
    </submittedName>
</protein>